<organism evidence="11 12">
    <name type="scientific">Saccoglossus kowalevskii</name>
    <name type="common">Acorn worm</name>
    <dbReference type="NCBI Taxonomy" id="10224"/>
    <lineage>
        <taxon>Eukaryota</taxon>
        <taxon>Metazoa</taxon>
        <taxon>Hemichordata</taxon>
        <taxon>Enteropneusta</taxon>
        <taxon>Harrimaniidae</taxon>
        <taxon>Saccoglossus</taxon>
    </lineage>
</organism>
<feature type="domain" description="ABC transmembrane type-1" evidence="10">
    <location>
        <begin position="251"/>
        <end position="490"/>
    </location>
</feature>
<feature type="transmembrane region" description="Helical" evidence="8">
    <location>
        <begin position="1015"/>
        <end position="1036"/>
    </location>
</feature>
<dbReference type="PANTHER" id="PTHR24223">
    <property type="entry name" value="ATP-BINDING CASSETTE SUB-FAMILY C"/>
    <property type="match status" value="1"/>
</dbReference>
<dbReference type="SMART" id="SM00382">
    <property type="entry name" value="AAA"/>
    <property type="match status" value="2"/>
</dbReference>
<evidence type="ECO:0000313" key="12">
    <source>
        <dbReference type="RefSeq" id="XP_002731747.1"/>
    </source>
</evidence>
<evidence type="ECO:0000313" key="11">
    <source>
        <dbReference type="Proteomes" id="UP000694865"/>
    </source>
</evidence>
<dbReference type="RefSeq" id="XP_002731747.1">
    <property type="nucleotide sequence ID" value="XM_002731701.2"/>
</dbReference>
<dbReference type="PROSITE" id="PS50893">
    <property type="entry name" value="ABC_TRANSPORTER_2"/>
    <property type="match status" value="2"/>
</dbReference>
<dbReference type="InterPro" id="IPR027417">
    <property type="entry name" value="P-loop_NTPase"/>
</dbReference>
<keyword evidence="4" id="KW-0547">Nucleotide-binding</keyword>
<evidence type="ECO:0000256" key="2">
    <source>
        <dbReference type="ARBA" id="ARBA00022448"/>
    </source>
</evidence>
<dbReference type="SUPFAM" id="SSF52540">
    <property type="entry name" value="P-loop containing nucleoside triphosphate hydrolases"/>
    <property type="match status" value="2"/>
</dbReference>
<feature type="transmembrane region" description="Helical" evidence="8">
    <location>
        <begin position="921"/>
        <end position="944"/>
    </location>
</feature>
<evidence type="ECO:0000256" key="4">
    <source>
        <dbReference type="ARBA" id="ARBA00022741"/>
    </source>
</evidence>
<evidence type="ECO:0000256" key="7">
    <source>
        <dbReference type="ARBA" id="ARBA00023136"/>
    </source>
</evidence>
<evidence type="ECO:0000259" key="10">
    <source>
        <dbReference type="PROSITE" id="PS50929"/>
    </source>
</evidence>
<feature type="transmembrane region" description="Helical" evidence="8">
    <location>
        <begin position="128"/>
        <end position="149"/>
    </location>
</feature>
<evidence type="ECO:0000256" key="8">
    <source>
        <dbReference type="SAM" id="Phobius"/>
    </source>
</evidence>
<dbReference type="InterPro" id="IPR003593">
    <property type="entry name" value="AAA+_ATPase"/>
</dbReference>
<dbReference type="Proteomes" id="UP000694865">
    <property type="component" value="Unplaced"/>
</dbReference>
<name>A0ABM0GKB1_SACKO</name>
<feature type="transmembrane region" description="Helical" evidence="8">
    <location>
        <begin position="987"/>
        <end position="1009"/>
    </location>
</feature>
<dbReference type="Pfam" id="PF00664">
    <property type="entry name" value="ABC_membrane"/>
    <property type="match status" value="2"/>
</dbReference>
<reference evidence="12" key="1">
    <citation type="submission" date="2025-08" db="UniProtKB">
        <authorList>
            <consortium name="RefSeq"/>
        </authorList>
    </citation>
    <scope>IDENTIFICATION</scope>
    <source>
        <tissue evidence="12">Testes</tissue>
    </source>
</reference>
<feature type="transmembrane region" description="Helical" evidence="8">
    <location>
        <begin position="244"/>
        <end position="265"/>
    </location>
</feature>
<dbReference type="GeneID" id="100367003"/>
<evidence type="ECO:0000256" key="5">
    <source>
        <dbReference type="ARBA" id="ARBA00022840"/>
    </source>
</evidence>
<dbReference type="InterPro" id="IPR036640">
    <property type="entry name" value="ABC1_TM_sf"/>
</dbReference>
<evidence type="ECO:0000256" key="3">
    <source>
        <dbReference type="ARBA" id="ARBA00022692"/>
    </source>
</evidence>
<keyword evidence="3 8" id="KW-0812">Transmembrane</keyword>
<dbReference type="InterPro" id="IPR011527">
    <property type="entry name" value="ABC1_TM_dom"/>
</dbReference>
<feature type="transmembrane region" description="Helical" evidence="8">
    <location>
        <begin position="428"/>
        <end position="451"/>
    </location>
</feature>
<feature type="transmembrane region" description="Helical" evidence="8">
    <location>
        <begin position="1135"/>
        <end position="1159"/>
    </location>
</feature>
<dbReference type="CDD" id="cd03250">
    <property type="entry name" value="ABCC_MRP_domain1"/>
    <property type="match status" value="1"/>
</dbReference>
<feature type="transmembrane region" description="Helical" evidence="8">
    <location>
        <begin position="340"/>
        <end position="364"/>
    </location>
</feature>
<proteinExistence type="predicted"/>
<dbReference type="InterPro" id="IPR003439">
    <property type="entry name" value="ABC_transporter-like_ATP-bd"/>
</dbReference>
<feature type="domain" description="ABC transporter" evidence="9">
    <location>
        <begin position="580"/>
        <end position="808"/>
    </location>
</feature>
<sequence length="1431" mass="160808">MAIASSIIIYMKYFTELRYYDYKFLLHYPGHAFKWTISGILIVVLFFSAAEGILTDLSRNDVTNPYLYIPQMFSLLGLIISLVYYHHMEYWDRPHLAWWLLLYWIMAITGEVFAVFTMSQSIGFNYIILRLDIGIIVIILYSCCAAGEFNVLRKKMFISLGEEGTTSKDILKTNLFFMKSYVNLLSNITVWWLNSLVLLSRKQTIEIDDLGCLPEEFEGKRILHAFNKSYRCEQSYPFVTVKEFFSNGFILMFLISVILMLRNLLAVYSFRVAFEVGIHLKTAIQNFVYEKALRLSSLTNSTAGKTINYISADSDSTHQFCLTFGNLISNPLQILVGCSWLFYSMGLAGVVGVGCGLLAVPLILKLGRMQNKIQRISMHYSDIRGTKTNELLQGIKLLKLCGWEELFASGIKSTRSEEMKQKSKLAKYFILLGATSKSLPYIVTFAMFAVYSKVTTTPLTPEIVFTTIALTSLLIQPLSTMPSLIKATVGMITSTKRLEEFMRMEEMGSCADHRDPVDDYVDCSDINEITEEYEMNEIEMKLTTPLVQRAPQQNYKTTRKISPMPMTGTAENVERNNVAIEIINGYFSWGTDIHEVVLNNINVKFETGTLTVIVGKIGAGKSSLLSAILGEMNTVSGRIQFKGKDKQIAYVAQKAWLQNATLRDNILFGEKFDQQKYNTVVEVCALTPDLHSLPGGDLAEIGERGINISGGQKHRICLARALYSNTDVVILDDPLSALDVHVSGHVMEKAILGFLCEQQRTVILVTHQIQHLEHANQVLVMDNGQIIQKGTLREIRVHNRELYRQIISTISDSENETKDELVIKRKRKQVRSRKSKTSKKGSPLVEEERPPLTDGWTMLYLYCQAFKFTHIGVLMFVLLLQVAAFVCLKMWIADWSQAGQDSLNKTRVEQEMVVSYYLPPYGLIICFFIITVTLTKACVILFCISAAKRIFSKLLYNVMYSPMRFFETTPVGRLMNRFSSDMRSVDLALCISLSSIFGAFTTLIGTYIVNAIISPYFILLVVPIGVIGVLCIIAGVKLPRDIKRLDTVSLSPILSHFSETCGGLSTIRAFRADKRFTKQMRNTVNANSLCKLYYCASLNWNTLRINTIGSLLFFVFGIGALLAFITGNINPSSVGLAITTGLMGSNMINLLMTFMVRLLSCFNGVERVLEYANVTPEEIEGTVYPPDNWPNRGSITIQNMSARYANTLDPVLTNVNVKFRSGKKIGICGRTGSGKSSLTLTLLRMIDIIEGRIIIDGIDISDISVLTLRRRISIIPQDPVLFCGTVRFNLDPERKYGDAELWYALEIAQMKGYVIEMDNQLDTIVTEGGDNISTGQRQLICLARAFLRKSRILIMDEATASVDLQTDSTLQSVIATAFSDKTVLTIAHRISTILDSDTVLVLSEGRVVEYGTPQNLLRKDGGMFASLVKME</sequence>
<dbReference type="Gene3D" id="3.40.50.300">
    <property type="entry name" value="P-loop containing nucleotide triphosphate hydrolases"/>
    <property type="match status" value="2"/>
</dbReference>
<dbReference type="Pfam" id="PF00005">
    <property type="entry name" value="ABC_tran"/>
    <property type="match status" value="2"/>
</dbReference>
<keyword evidence="5" id="KW-0067">ATP-binding</keyword>
<feature type="domain" description="ABC transmembrane type-1" evidence="10">
    <location>
        <begin position="871"/>
        <end position="1160"/>
    </location>
</feature>
<accession>A0ABM0GKB1</accession>
<feature type="transmembrane region" description="Helical" evidence="8">
    <location>
        <begin position="97"/>
        <end position="116"/>
    </location>
</feature>
<feature type="transmembrane region" description="Helical" evidence="8">
    <location>
        <begin position="868"/>
        <end position="892"/>
    </location>
</feature>
<dbReference type="PANTHER" id="PTHR24223:SF461">
    <property type="entry name" value="ATP-BINDING CASSETTE SUB-FAMILY C MEMBER SUR"/>
    <property type="match status" value="1"/>
</dbReference>
<dbReference type="PROSITE" id="PS50929">
    <property type="entry name" value="ABC_TM1F"/>
    <property type="match status" value="2"/>
</dbReference>
<comment type="subcellular location">
    <subcellularLocation>
        <location evidence="1">Membrane</location>
    </subcellularLocation>
</comment>
<evidence type="ECO:0000259" key="9">
    <source>
        <dbReference type="PROSITE" id="PS50893"/>
    </source>
</evidence>
<keyword evidence="6 8" id="KW-1133">Transmembrane helix</keyword>
<dbReference type="Gene3D" id="1.20.1560.10">
    <property type="entry name" value="ABC transporter type 1, transmembrane domain"/>
    <property type="match status" value="2"/>
</dbReference>
<keyword evidence="7 8" id="KW-0472">Membrane</keyword>
<dbReference type="SUPFAM" id="SSF90123">
    <property type="entry name" value="ABC transporter transmembrane region"/>
    <property type="match status" value="2"/>
</dbReference>
<keyword evidence="2" id="KW-0813">Transport</keyword>
<protein>
    <submittedName>
        <fullName evidence="12">ATP-binding cassette sub-family C member 9-like</fullName>
    </submittedName>
</protein>
<dbReference type="CDD" id="cd03244">
    <property type="entry name" value="ABCC_MRP_domain2"/>
    <property type="match status" value="1"/>
</dbReference>
<feature type="transmembrane region" description="Helical" evidence="8">
    <location>
        <begin position="66"/>
        <end position="85"/>
    </location>
</feature>
<feature type="transmembrane region" description="Helical" evidence="8">
    <location>
        <begin position="32"/>
        <end position="54"/>
    </location>
</feature>
<feature type="transmembrane region" description="Helical" evidence="8">
    <location>
        <begin position="1108"/>
        <end position="1129"/>
    </location>
</feature>
<feature type="transmembrane region" description="Helical" evidence="8">
    <location>
        <begin position="463"/>
        <end position="485"/>
    </location>
</feature>
<evidence type="ECO:0000256" key="1">
    <source>
        <dbReference type="ARBA" id="ARBA00004370"/>
    </source>
</evidence>
<gene>
    <name evidence="12" type="primary">LOC100367003</name>
</gene>
<dbReference type="InterPro" id="IPR050173">
    <property type="entry name" value="ABC_transporter_C-like"/>
</dbReference>
<feature type="domain" description="ABC transporter" evidence="9">
    <location>
        <begin position="1195"/>
        <end position="1429"/>
    </location>
</feature>
<keyword evidence="11" id="KW-1185">Reference proteome</keyword>
<evidence type="ECO:0000256" key="6">
    <source>
        <dbReference type="ARBA" id="ARBA00022989"/>
    </source>
</evidence>